<keyword evidence="5 7" id="KW-1133">Transmembrane helix</keyword>
<dbReference type="PANTHER" id="PTHR34582">
    <property type="entry name" value="UPF0702 TRANSMEMBRANE PROTEIN YCAP"/>
    <property type="match status" value="1"/>
</dbReference>
<evidence type="ECO:0000259" key="9">
    <source>
        <dbReference type="Pfam" id="PF20730"/>
    </source>
</evidence>
<feature type="transmembrane region" description="Helical" evidence="7">
    <location>
        <begin position="42"/>
        <end position="62"/>
    </location>
</feature>
<evidence type="ECO:0000256" key="5">
    <source>
        <dbReference type="ARBA" id="ARBA00022989"/>
    </source>
</evidence>
<feature type="transmembrane region" description="Helical" evidence="7">
    <location>
        <begin position="68"/>
        <end position="90"/>
    </location>
</feature>
<evidence type="ECO:0000256" key="7">
    <source>
        <dbReference type="SAM" id="Phobius"/>
    </source>
</evidence>
<sequence length="233" mass="26839">MWDFFFEREHLSILEWSLRSVIAYFFLLVVAKFMGQRSISQLRFVDFITALILGNILAHPLSDEKLGMIGSMTTTVVLIILYSLTALLSLKCEGWRRFLEPDPLILIQNGNIVLKNLKKARISIDYLLSELRMQKIEDITKVAVALWEPGGNISSFLKQENEPVTKKEAMIEAQPFSMPVVVMKEGKINTETLALFGRTEKWLQEKLHEQDKYTKAVLVTLDQNEKLCFILEK</sequence>
<dbReference type="Pfam" id="PF20730">
    <property type="entry name" value="YetF_N"/>
    <property type="match status" value="1"/>
</dbReference>
<evidence type="ECO:0000259" key="8">
    <source>
        <dbReference type="Pfam" id="PF04239"/>
    </source>
</evidence>
<protein>
    <submittedName>
        <fullName evidence="10">DUF421 domain-containing protein</fullName>
    </submittedName>
</protein>
<dbReference type="InterPro" id="IPR023090">
    <property type="entry name" value="UPF0702_alpha/beta_dom_sf"/>
</dbReference>
<gene>
    <name evidence="10" type="ORF">U2I54_23060</name>
</gene>
<evidence type="ECO:0000256" key="1">
    <source>
        <dbReference type="ARBA" id="ARBA00004651"/>
    </source>
</evidence>
<accession>A0ABU5K281</accession>
<keyword evidence="4 7" id="KW-0812">Transmembrane</keyword>
<evidence type="ECO:0000256" key="3">
    <source>
        <dbReference type="ARBA" id="ARBA00022475"/>
    </source>
</evidence>
<keyword evidence="6 7" id="KW-0472">Membrane</keyword>
<evidence type="ECO:0000313" key="11">
    <source>
        <dbReference type="Proteomes" id="UP001291930"/>
    </source>
</evidence>
<comment type="similarity">
    <text evidence="2">Belongs to the UPF0702 family.</text>
</comment>
<dbReference type="Proteomes" id="UP001291930">
    <property type="component" value="Unassembled WGS sequence"/>
</dbReference>
<evidence type="ECO:0000313" key="10">
    <source>
        <dbReference type="EMBL" id="MDZ5609854.1"/>
    </source>
</evidence>
<proteinExistence type="inferred from homology"/>
<evidence type="ECO:0000256" key="6">
    <source>
        <dbReference type="ARBA" id="ARBA00023136"/>
    </source>
</evidence>
<reference evidence="11" key="1">
    <citation type="submission" date="2023-11" db="EMBL/GenBank/DDBJ databases">
        <title>Genome Sequence of Bacillus pseudomycoides stain BUPM19.</title>
        <authorList>
            <person name="Farhat A."/>
        </authorList>
    </citation>
    <scope>NUCLEOTIDE SEQUENCE [LARGE SCALE GENOMIC DNA]</scope>
    <source>
        <strain evidence="11">BUPM19</strain>
    </source>
</reference>
<keyword evidence="11" id="KW-1185">Reference proteome</keyword>
<dbReference type="Pfam" id="PF04239">
    <property type="entry name" value="DUF421"/>
    <property type="match status" value="1"/>
</dbReference>
<evidence type="ECO:0000256" key="4">
    <source>
        <dbReference type="ARBA" id="ARBA00022692"/>
    </source>
</evidence>
<feature type="domain" description="YetF-like N-terminal transmembrane" evidence="9">
    <location>
        <begin position="16"/>
        <end position="86"/>
    </location>
</feature>
<comment type="caution">
    <text evidence="10">The sequence shown here is derived from an EMBL/GenBank/DDBJ whole genome shotgun (WGS) entry which is preliminary data.</text>
</comment>
<keyword evidence="3" id="KW-1003">Cell membrane</keyword>
<dbReference type="EMBL" id="JAXOVW010000087">
    <property type="protein sequence ID" value="MDZ5609854.1"/>
    <property type="molecule type" value="Genomic_DNA"/>
</dbReference>
<dbReference type="RefSeq" id="WP_374219210.1">
    <property type="nucleotide sequence ID" value="NZ_JAXOVW010000087.1"/>
</dbReference>
<dbReference type="InterPro" id="IPR007353">
    <property type="entry name" value="DUF421"/>
</dbReference>
<organism evidence="10 11">
    <name type="scientific">Bacillus bingmayongensis</name>
    <dbReference type="NCBI Taxonomy" id="1150157"/>
    <lineage>
        <taxon>Bacteria</taxon>
        <taxon>Bacillati</taxon>
        <taxon>Bacillota</taxon>
        <taxon>Bacilli</taxon>
        <taxon>Bacillales</taxon>
        <taxon>Bacillaceae</taxon>
        <taxon>Bacillus</taxon>
    </lineage>
</organism>
<feature type="transmembrane region" description="Helical" evidence="7">
    <location>
        <begin position="16"/>
        <end position="35"/>
    </location>
</feature>
<comment type="subcellular location">
    <subcellularLocation>
        <location evidence="1">Cell membrane</location>
        <topology evidence="1">Multi-pass membrane protein</topology>
    </subcellularLocation>
</comment>
<dbReference type="InterPro" id="IPR048454">
    <property type="entry name" value="YetF_N"/>
</dbReference>
<name>A0ABU5K281_9BACI</name>
<feature type="domain" description="YetF C-terminal" evidence="8">
    <location>
        <begin position="93"/>
        <end position="211"/>
    </location>
</feature>
<dbReference type="PANTHER" id="PTHR34582:SF5">
    <property type="entry name" value="UPF0702 TRANSMEMBRANE PROTEIN YETF"/>
    <property type="match status" value="1"/>
</dbReference>
<dbReference type="Gene3D" id="3.30.240.20">
    <property type="entry name" value="bsu07140 like domains"/>
    <property type="match status" value="2"/>
</dbReference>
<evidence type="ECO:0000256" key="2">
    <source>
        <dbReference type="ARBA" id="ARBA00006448"/>
    </source>
</evidence>